<feature type="domain" description="Autotransporter" evidence="2">
    <location>
        <begin position="641"/>
        <end position="919"/>
    </location>
</feature>
<dbReference type="Pfam" id="PF03797">
    <property type="entry name" value="Autotransporter"/>
    <property type="match status" value="1"/>
</dbReference>
<dbReference type="RefSeq" id="WP_084914727.1">
    <property type="nucleotide sequence ID" value="NZ_MTSA01000003.1"/>
</dbReference>
<evidence type="ECO:0000313" key="3">
    <source>
        <dbReference type="EMBL" id="OUM08598.1"/>
    </source>
</evidence>
<dbReference type="Proteomes" id="UP000195128">
    <property type="component" value="Unassembled WGS sequence"/>
</dbReference>
<dbReference type="SUPFAM" id="SSF103515">
    <property type="entry name" value="Autotransporter"/>
    <property type="match status" value="1"/>
</dbReference>
<evidence type="ECO:0000256" key="1">
    <source>
        <dbReference type="SAM" id="MobiDB-lite"/>
    </source>
</evidence>
<name>A0A244EW11_PSESX</name>
<reference evidence="3 4" key="1">
    <citation type="submission" date="2017-01" db="EMBL/GenBank/DDBJ databases">
        <authorList>
            <person name="Mah S.A."/>
            <person name="Swanson W.J."/>
            <person name="Moy G.W."/>
            <person name="Vacquier V.D."/>
        </authorList>
    </citation>
    <scope>NUCLEOTIDE SEQUENCE [LARGE SCALE GENOMIC DNA]</scope>
    <source>
        <strain evidence="3">PDD-32b-74</strain>
    </source>
</reference>
<dbReference type="Pfam" id="PF18883">
    <property type="entry name" value="AC_1"/>
    <property type="match status" value="1"/>
</dbReference>
<proteinExistence type="predicted"/>
<dbReference type="InterPro" id="IPR005546">
    <property type="entry name" value="Autotransporte_beta"/>
</dbReference>
<feature type="region of interest" description="Disordered" evidence="1">
    <location>
        <begin position="506"/>
        <end position="585"/>
    </location>
</feature>
<dbReference type="InterPro" id="IPR012332">
    <property type="entry name" value="Autotransporter_pectin_lyase_C"/>
</dbReference>
<dbReference type="PROSITE" id="PS51208">
    <property type="entry name" value="AUTOTRANSPORTER"/>
    <property type="match status" value="1"/>
</dbReference>
<dbReference type="CDD" id="cd01344">
    <property type="entry name" value="PL2_Passenger_AT"/>
    <property type="match status" value="1"/>
</dbReference>
<dbReference type="PRINTS" id="PR01217">
    <property type="entry name" value="PRICHEXTENSN"/>
</dbReference>
<dbReference type="NCBIfam" id="TIGR01414">
    <property type="entry name" value="autotrans_barl"/>
    <property type="match status" value="1"/>
</dbReference>
<dbReference type="Gene3D" id="2.160.20.20">
    <property type="match status" value="1"/>
</dbReference>
<dbReference type="InterPro" id="IPR006315">
    <property type="entry name" value="OM_autotransptr_brl_dom"/>
</dbReference>
<dbReference type="OrthoDB" id="6053567at2"/>
<dbReference type="GO" id="GO:0019867">
    <property type="term" value="C:outer membrane"/>
    <property type="evidence" value="ECO:0007669"/>
    <property type="project" value="InterPro"/>
</dbReference>
<feature type="compositionally biased region" description="Acidic residues" evidence="1">
    <location>
        <begin position="533"/>
        <end position="543"/>
    </location>
</feature>
<feature type="compositionally biased region" description="Pro residues" evidence="1">
    <location>
        <begin position="544"/>
        <end position="576"/>
    </location>
</feature>
<feature type="compositionally biased region" description="Pro residues" evidence="1">
    <location>
        <begin position="506"/>
        <end position="532"/>
    </location>
</feature>
<dbReference type="PANTHER" id="PTHR24216">
    <property type="entry name" value="PAXILLIN-RELATED"/>
    <property type="match status" value="1"/>
</dbReference>
<dbReference type="InterPro" id="IPR036709">
    <property type="entry name" value="Autotransporte_beta_dom_sf"/>
</dbReference>
<dbReference type="Gene3D" id="2.40.128.130">
    <property type="entry name" value="Autotransporter beta-domain"/>
    <property type="match status" value="1"/>
</dbReference>
<dbReference type="SMART" id="SM00869">
    <property type="entry name" value="Autotransporter"/>
    <property type="match status" value="1"/>
</dbReference>
<accession>A0A244EW11</accession>
<organism evidence="3 4">
    <name type="scientific">Pseudomonas syringae</name>
    <dbReference type="NCBI Taxonomy" id="317"/>
    <lineage>
        <taxon>Bacteria</taxon>
        <taxon>Pseudomonadati</taxon>
        <taxon>Pseudomonadota</taxon>
        <taxon>Gammaproteobacteria</taxon>
        <taxon>Pseudomonadales</taxon>
        <taxon>Pseudomonadaceae</taxon>
        <taxon>Pseudomonas</taxon>
    </lineage>
</organism>
<comment type="caution">
    <text evidence="3">The sequence shown here is derived from an EMBL/GenBank/DDBJ whole genome shotgun (WGS) entry which is preliminary data.</text>
</comment>
<dbReference type="EMBL" id="MTSA01000003">
    <property type="protein sequence ID" value="OUM08598.1"/>
    <property type="molecule type" value="Genomic_DNA"/>
</dbReference>
<dbReference type="SUPFAM" id="SSF51126">
    <property type="entry name" value="Pectin lyase-like"/>
    <property type="match status" value="1"/>
</dbReference>
<evidence type="ECO:0000259" key="2">
    <source>
        <dbReference type="PROSITE" id="PS51208"/>
    </source>
</evidence>
<sequence>MRFSSRPLCHTRKVLPVFIMAIIPHSAEGACELAPTGDNPVQVCDSGSSGPYSDVSDTRHNLVFPAGGTATVNGGISYGGEADTIDMGSGRVLGGINQGAGADTFTFSSGEITGEISQGAAPDSFTMSGGTLGSLAQGDGLDTFLMTGGTITRAFEDGDRAVMTGGSIGRVDMKLDNNVFDLSGGSILNNLVAGFGQDTITVSGGSVGGAVSVSGGDDRITVSGGEIRGEVRTSFGNDRFEWLNNGYVRSSVLMADGNDTAQLYNLSEYLTSSNPRLDGGPGNDVLTFDSTRASYPSRYPHWEAVNLLNGSQLDLDGPLTLGDSVSQTGSLSLDATSTVRSTSGSIVAFNATSLATLDNAGTLDLTGSGSSVSDTLTVNGNYTGRGGRLLLQSTLGDETSPSDKLVVSQGTIGGTTGMLVSNVGGVGALTQGNGIEVVQAINGAASDEAAFSLQNSLSAGAYDYYLFKGGSTAGSENSWFLRSAVIAPPQPEPPVPNEPVPVPVPVPVPNPIPDPAPPPVPTPAPDPTPEPEPQPEPEPEPEPESPPPIVPEPPSPIEPTTPPTEPRPPAPPPTPTPAVALPVPAMGTPPLPAPVRGADPIALYRPEVANYSVMPPAAATLALASLGTFHERQGDQRLLTQSGAIPAGWARVFGSDFKQQWSGTVSPGLDASFKGYQIGHDLYAWQRDAERLQRVGLFVAHNHLNGDVEGFAGGFHGRQTGRIALRGDSVGAYWTLSTPEGGYIDAVVMGTRLEGRSRSDRGVRIDTQGHALSLSIEAGLQMDLSSRWVLEHQVQIIHQRVALDDQHDGIAQVSFDSQPYNTGRLGVRIKGRHTLAGMPIEPYLRANVWRNAGGHDTVMFDHTERVRTAHQSTTGSLGGGMIIKIASETRLYWNADYNRDLDNHKLNGISASLGVRLAW</sequence>
<gene>
    <name evidence="3" type="ORF">BW686_04580</name>
</gene>
<dbReference type="InterPro" id="IPR011050">
    <property type="entry name" value="Pectin_lyase_fold/virulence"/>
</dbReference>
<dbReference type="AlphaFoldDB" id="A0A244EW11"/>
<evidence type="ECO:0000313" key="4">
    <source>
        <dbReference type="Proteomes" id="UP000195128"/>
    </source>
</evidence>
<protein>
    <submittedName>
        <fullName evidence="3">Autotransporter outer membrane beta-barrel domain-containing protein</fullName>
    </submittedName>
</protein>
<dbReference type="InterPro" id="IPR043990">
    <property type="entry name" value="AC_1"/>
</dbReference>